<dbReference type="Proteomes" id="UP000660680">
    <property type="component" value="Unassembled WGS sequence"/>
</dbReference>
<reference evidence="2" key="2">
    <citation type="submission" date="2020-09" db="EMBL/GenBank/DDBJ databases">
        <authorList>
            <person name="Sun Q."/>
            <person name="Ohkuma M."/>
        </authorList>
    </citation>
    <scope>NUCLEOTIDE SEQUENCE</scope>
    <source>
        <strain evidence="2">JCM 3276</strain>
    </source>
</reference>
<dbReference type="Gene3D" id="3.40.50.1240">
    <property type="entry name" value="Phosphoglycerate mutase-like"/>
    <property type="match status" value="1"/>
</dbReference>
<keyword evidence="1" id="KW-0378">Hydrolase</keyword>
<reference evidence="2" key="1">
    <citation type="journal article" date="2014" name="Int. J. Syst. Evol. Microbiol.">
        <title>Complete genome sequence of Corynebacterium casei LMG S-19264T (=DSM 44701T), isolated from a smear-ripened cheese.</title>
        <authorList>
            <consortium name="US DOE Joint Genome Institute (JGI-PGF)"/>
            <person name="Walter F."/>
            <person name="Albersmeier A."/>
            <person name="Kalinowski J."/>
            <person name="Ruckert C."/>
        </authorList>
    </citation>
    <scope>NUCLEOTIDE SEQUENCE</scope>
    <source>
        <strain evidence="2">JCM 3276</strain>
    </source>
</reference>
<dbReference type="CDD" id="cd07067">
    <property type="entry name" value="HP_PGM_like"/>
    <property type="match status" value="1"/>
</dbReference>
<sequence>MSVVYLVRHGQASFGQADYDVLSPTGERQAKIVGAELASRGVRPVSVLSGTLSRQKATAEIASAAAGLSVPCVADARWNEYDHLGLVAAFVDPLPTDPRDYQSALDRALHTWVTEGRVAGAAGSFADFAAAGTAALAEVSRAGTALVFTSGGVIAALCAGLLGLGPAGLVALNRVVVNAAITKIVVGRSGSSLVSFNDHGHFEGPNRELLTYR</sequence>
<dbReference type="InterPro" id="IPR029033">
    <property type="entry name" value="His_PPase_superfam"/>
</dbReference>
<dbReference type="SMART" id="SM00855">
    <property type="entry name" value="PGAM"/>
    <property type="match status" value="1"/>
</dbReference>
<dbReference type="RefSeq" id="WP_189212222.1">
    <property type="nucleotide sequence ID" value="NZ_BMRB01000003.1"/>
</dbReference>
<protein>
    <submittedName>
        <fullName evidence="2">Fructose 2,6-bisphosphatase</fullName>
    </submittedName>
</protein>
<dbReference type="PANTHER" id="PTHR20935">
    <property type="entry name" value="PHOSPHOGLYCERATE MUTASE-RELATED"/>
    <property type="match status" value="1"/>
</dbReference>
<proteinExistence type="predicted"/>
<evidence type="ECO:0000313" key="3">
    <source>
        <dbReference type="Proteomes" id="UP000660680"/>
    </source>
</evidence>
<dbReference type="InterPro" id="IPR051021">
    <property type="entry name" value="Mito_Ser/Thr_phosphatase"/>
</dbReference>
<evidence type="ECO:0000256" key="1">
    <source>
        <dbReference type="ARBA" id="ARBA00022801"/>
    </source>
</evidence>
<name>A0A918GM38_9PSEU</name>
<dbReference type="PANTHER" id="PTHR20935:SF0">
    <property type="entry name" value="SERINE_THREONINE-PROTEIN PHOSPHATASE PGAM5, MITOCHONDRIAL"/>
    <property type="match status" value="1"/>
</dbReference>
<organism evidence="2 3">
    <name type="scientific">Actinokineospora fastidiosa</name>
    <dbReference type="NCBI Taxonomy" id="1816"/>
    <lineage>
        <taxon>Bacteria</taxon>
        <taxon>Bacillati</taxon>
        <taxon>Actinomycetota</taxon>
        <taxon>Actinomycetes</taxon>
        <taxon>Pseudonocardiales</taxon>
        <taxon>Pseudonocardiaceae</taxon>
        <taxon>Actinokineospora</taxon>
    </lineage>
</organism>
<accession>A0A918GM38</accession>
<dbReference type="AlphaFoldDB" id="A0A918GM38"/>
<comment type="caution">
    <text evidence="2">The sequence shown here is derived from an EMBL/GenBank/DDBJ whole genome shotgun (WGS) entry which is preliminary data.</text>
</comment>
<dbReference type="Pfam" id="PF00300">
    <property type="entry name" value="His_Phos_1"/>
    <property type="match status" value="1"/>
</dbReference>
<dbReference type="EMBL" id="BMRB01000003">
    <property type="protein sequence ID" value="GGS42603.1"/>
    <property type="molecule type" value="Genomic_DNA"/>
</dbReference>
<gene>
    <name evidence="2" type="ORF">GCM10010171_41960</name>
</gene>
<dbReference type="GO" id="GO:0016787">
    <property type="term" value="F:hydrolase activity"/>
    <property type="evidence" value="ECO:0007669"/>
    <property type="project" value="UniProtKB-KW"/>
</dbReference>
<evidence type="ECO:0000313" key="2">
    <source>
        <dbReference type="EMBL" id="GGS42603.1"/>
    </source>
</evidence>
<dbReference type="InterPro" id="IPR013078">
    <property type="entry name" value="His_Pase_superF_clade-1"/>
</dbReference>
<keyword evidence="3" id="KW-1185">Reference proteome</keyword>
<dbReference type="SUPFAM" id="SSF53254">
    <property type="entry name" value="Phosphoglycerate mutase-like"/>
    <property type="match status" value="1"/>
</dbReference>